<accession>A0A8S1JEH4</accession>
<dbReference type="AlphaFoldDB" id="A0A8S1JEH4"/>
<evidence type="ECO:0000256" key="4">
    <source>
        <dbReference type="ARBA" id="ARBA00022833"/>
    </source>
</evidence>
<evidence type="ECO:0000259" key="8">
    <source>
        <dbReference type="PROSITE" id="PS51039"/>
    </source>
</evidence>
<feature type="region of interest" description="Disordered" evidence="6">
    <location>
        <begin position="80"/>
        <end position="144"/>
    </location>
</feature>
<comment type="caution">
    <text evidence="9">The sequence shown here is derived from an EMBL/GenBank/DDBJ whole genome shotgun (WGS) entry which is preliminary data.</text>
</comment>
<dbReference type="InterPro" id="IPR035896">
    <property type="entry name" value="AN1-like_Znf"/>
</dbReference>
<proteinExistence type="predicted"/>
<evidence type="ECO:0000256" key="3">
    <source>
        <dbReference type="ARBA" id="ARBA00022771"/>
    </source>
</evidence>
<evidence type="ECO:0000256" key="6">
    <source>
        <dbReference type="SAM" id="MobiDB-lite"/>
    </source>
</evidence>
<dbReference type="InterPro" id="IPR050652">
    <property type="entry name" value="AN1_A20_ZnFinger"/>
</dbReference>
<keyword evidence="10" id="KW-1185">Reference proteome</keyword>
<dbReference type="Pfam" id="PF01754">
    <property type="entry name" value="zf-A20"/>
    <property type="match status" value="1"/>
</dbReference>
<feature type="domain" description="AN1-type" evidence="8">
    <location>
        <begin position="140"/>
        <end position="188"/>
    </location>
</feature>
<comment type="function">
    <text evidence="1">May be involved in environmental stress response.</text>
</comment>
<dbReference type="Proteomes" id="UP000708148">
    <property type="component" value="Unassembled WGS sequence"/>
</dbReference>
<gene>
    <name evidence="9" type="ORF">OSTQU699_LOCUS9504</name>
</gene>
<evidence type="ECO:0000256" key="1">
    <source>
        <dbReference type="ARBA" id="ARBA00003732"/>
    </source>
</evidence>
<organism evidence="9 10">
    <name type="scientific">Ostreobium quekettii</name>
    <dbReference type="NCBI Taxonomy" id="121088"/>
    <lineage>
        <taxon>Eukaryota</taxon>
        <taxon>Viridiplantae</taxon>
        <taxon>Chlorophyta</taxon>
        <taxon>core chlorophytes</taxon>
        <taxon>Ulvophyceae</taxon>
        <taxon>TCBD clade</taxon>
        <taxon>Bryopsidales</taxon>
        <taxon>Ostreobineae</taxon>
        <taxon>Ostreobiaceae</taxon>
        <taxon>Ostreobium</taxon>
    </lineage>
</organism>
<dbReference type="Pfam" id="PF01428">
    <property type="entry name" value="zf-AN1"/>
    <property type="match status" value="1"/>
</dbReference>
<dbReference type="PROSITE" id="PS51036">
    <property type="entry name" value="ZF_A20"/>
    <property type="match status" value="1"/>
</dbReference>
<dbReference type="PANTHER" id="PTHR10634">
    <property type="entry name" value="AN1-TYPE ZINC FINGER PROTEIN"/>
    <property type="match status" value="1"/>
</dbReference>
<evidence type="ECO:0000313" key="9">
    <source>
        <dbReference type="EMBL" id="CAD7704147.1"/>
    </source>
</evidence>
<dbReference type="Gene3D" id="1.20.5.4770">
    <property type="match status" value="1"/>
</dbReference>
<dbReference type="Gene3D" id="4.10.1110.10">
    <property type="entry name" value="AN1-like Zinc finger"/>
    <property type="match status" value="1"/>
</dbReference>
<dbReference type="InterPro" id="IPR000058">
    <property type="entry name" value="Znf_AN1"/>
</dbReference>
<evidence type="ECO:0000256" key="5">
    <source>
        <dbReference type="PROSITE-ProRule" id="PRU00449"/>
    </source>
</evidence>
<dbReference type="SMART" id="SM00154">
    <property type="entry name" value="ZnF_AN1"/>
    <property type="match status" value="1"/>
</dbReference>
<dbReference type="PROSITE" id="PS51039">
    <property type="entry name" value="ZF_AN1"/>
    <property type="match status" value="1"/>
</dbReference>
<feature type="compositionally biased region" description="Low complexity" evidence="6">
    <location>
        <begin position="128"/>
        <end position="140"/>
    </location>
</feature>
<keyword evidence="3 5" id="KW-0863">Zinc-finger</keyword>
<dbReference type="EMBL" id="CAJHUC010002663">
    <property type="protein sequence ID" value="CAD7704147.1"/>
    <property type="molecule type" value="Genomic_DNA"/>
</dbReference>
<name>A0A8S1JEH4_9CHLO</name>
<dbReference type="InterPro" id="IPR002653">
    <property type="entry name" value="Znf_A20"/>
</dbReference>
<protein>
    <submittedName>
        <fullName evidence="9">Uncharacterized protein</fullName>
    </submittedName>
</protein>
<dbReference type="SMART" id="SM00259">
    <property type="entry name" value="ZnF_A20"/>
    <property type="match status" value="1"/>
</dbReference>
<dbReference type="GO" id="GO:0008270">
    <property type="term" value="F:zinc ion binding"/>
    <property type="evidence" value="ECO:0007669"/>
    <property type="project" value="UniProtKB-KW"/>
</dbReference>
<evidence type="ECO:0000313" key="10">
    <source>
        <dbReference type="Proteomes" id="UP000708148"/>
    </source>
</evidence>
<evidence type="ECO:0000259" key="7">
    <source>
        <dbReference type="PROSITE" id="PS51036"/>
    </source>
</evidence>
<sequence>MSANRTTAGEPGDSVEQQQQPALCINNCGFFSNPGCGGMCSKCFRDLGHRQDKRDKETVQTSARDVKLIAKAGGDALMEEADPAPAMPHRPQRAEPEALPPGGQICPLPPGPATGQTSGGQQEGVEGASGAPSASGACSPPRKRRCTADACKKRVGMMGFKCRCGGVFCEAHRYPEAHACEFDHKASERQKIATENPVVRGDKLDKI</sequence>
<keyword evidence="2" id="KW-0479">Metal-binding</keyword>
<dbReference type="SUPFAM" id="SSF118310">
    <property type="entry name" value="AN1-like Zinc finger"/>
    <property type="match status" value="1"/>
</dbReference>
<evidence type="ECO:0000256" key="2">
    <source>
        <dbReference type="ARBA" id="ARBA00022723"/>
    </source>
</evidence>
<feature type="domain" description="A20-type" evidence="7">
    <location>
        <begin position="18"/>
        <end position="52"/>
    </location>
</feature>
<reference evidence="9" key="1">
    <citation type="submission" date="2020-12" db="EMBL/GenBank/DDBJ databases">
        <authorList>
            <person name="Iha C."/>
        </authorList>
    </citation>
    <scope>NUCLEOTIDE SEQUENCE</scope>
</reference>
<dbReference type="SUPFAM" id="SSF57716">
    <property type="entry name" value="Glucocorticoid receptor-like (DNA-binding domain)"/>
    <property type="match status" value="1"/>
</dbReference>
<dbReference type="OrthoDB" id="428577at2759"/>
<dbReference type="GO" id="GO:0003677">
    <property type="term" value="F:DNA binding"/>
    <property type="evidence" value="ECO:0007669"/>
    <property type="project" value="InterPro"/>
</dbReference>
<dbReference type="PANTHER" id="PTHR10634:SF67">
    <property type="entry name" value="AN1-TYPE ZINC FINGER PROTEIN 3"/>
    <property type="match status" value="1"/>
</dbReference>
<keyword evidence="4" id="KW-0862">Zinc</keyword>